<evidence type="ECO:0000256" key="2">
    <source>
        <dbReference type="ARBA" id="ARBA00034247"/>
    </source>
</evidence>
<dbReference type="Pfam" id="PF00072">
    <property type="entry name" value="Response_reg"/>
    <property type="match status" value="1"/>
</dbReference>
<dbReference type="PANTHER" id="PTHR45138:SF9">
    <property type="entry name" value="DIGUANYLATE CYCLASE DGCM-RELATED"/>
    <property type="match status" value="1"/>
</dbReference>
<accession>A0A7W6E1C9</accession>
<dbReference type="GO" id="GO:0000160">
    <property type="term" value="P:phosphorelay signal transduction system"/>
    <property type="evidence" value="ECO:0007669"/>
    <property type="project" value="InterPro"/>
</dbReference>
<dbReference type="SUPFAM" id="SSF52172">
    <property type="entry name" value="CheY-like"/>
    <property type="match status" value="2"/>
</dbReference>
<dbReference type="SMART" id="SM00448">
    <property type="entry name" value="REC"/>
    <property type="match status" value="1"/>
</dbReference>
<dbReference type="SUPFAM" id="SSF55073">
    <property type="entry name" value="Nucleotide cyclase"/>
    <property type="match status" value="1"/>
</dbReference>
<keyword evidence="7" id="KW-1185">Reference proteome</keyword>
<organism evidence="6 7">
    <name type="scientific">Sulfitobacter undariae</name>
    <dbReference type="NCBI Taxonomy" id="1563671"/>
    <lineage>
        <taxon>Bacteria</taxon>
        <taxon>Pseudomonadati</taxon>
        <taxon>Pseudomonadota</taxon>
        <taxon>Alphaproteobacteria</taxon>
        <taxon>Rhodobacterales</taxon>
        <taxon>Roseobacteraceae</taxon>
        <taxon>Sulfitobacter</taxon>
    </lineage>
</organism>
<dbReference type="GO" id="GO:1902201">
    <property type="term" value="P:negative regulation of bacterial-type flagellum-dependent cell motility"/>
    <property type="evidence" value="ECO:0007669"/>
    <property type="project" value="TreeGrafter"/>
</dbReference>
<dbReference type="PROSITE" id="PS50887">
    <property type="entry name" value="GGDEF"/>
    <property type="match status" value="1"/>
</dbReference>
<feature type="domain" description="Response regulatory" evidence="4">
    <location>
        <begin position="4"/>
        <end position="120"/>
    </location>
</feature>
<evidence type="ECO:0000313" key="6">
    <source>
        <dbReference type="EMBL" id="MBB3992932.1"/>
    </source>
</evidence>
<comment type="caution">
    <text evidence="3">Lacks conserved residue(s) required for the propagation of feature annotation.</text>
</comment>
<feature type="domain" description="GGDEF" evidence="5">
    <location>
        <begin position="327"/>
        <end position="469"/>
    </location>
</feature>
<name>A0A7W6E1C9_9RHOB</name>
<dbReference type="SMART" id="SM00267">
    <property type="entry name" value="GGDEF"/>
    <property type="match status" value="1"/>
</dbReference>
<dbReference type="EMBL" id="JACIEI010000001">
    <property type="protein sequence ID" value="MBB3992932.1"/>
    <property type="molecule type" value="Genomic_DNA"/>
</dbReference>
<comment type="catalytic activity">
    <reaction evidence="2">
        <text>2 GTP = 3',3'-c-di-GMP + 2 diphosphate</text>
        <dbReference type="Rhea" id="RHEA:24898"/>
        <dbReference type="ChEBI" id="CHEBI:33019"/>
        <dbReference type="ChEBI" id="CHEBI:37565"/>
        <dbReference type="ChEBI" id="CHEBI:58805"/>
        <dbReference type="EC" id="2.7.7.65"/>
    </reaction>
</comment>
<evidence type="ECO:0000313" key="7">
    <source>
        <dbReference type="Proteomes" id="UP000530268"/>
    </source>
</evidence>
<evidence type="ECO:0000256" key="3">
    <source>
        <dbReference type="PROSITE-ProRule" id="PRU00169"/>
    </source>
</evidence>
<dbReference type="Gene3D" id="3.30.70.270">
    <property type="match status" value="1"/>
</dbReference>
<dbReference type="InterPro" id="IPR001789">
    <property type="entry name" value="Sig_transdc_resp-reg_receiver"/>
</dbReference>
<proteinExistence type="predicted"/>
<keyword evidence="6" id="KW-0548">Nucleotidyltransferase</keyword>
<evidence type="ECO:0000259" key="4">
    <source>
        <dbReference type="PROSITE" id="PS50110"/>
    </source>
</evidence>
<dbReference type="Proteomes" id="UP000530268">
    <property type="component" value="Unassembled WGS sequence"/>
</dbReference>
<dbReference type="GO" id="GO:0043709">
    <property type="term" value="P:cell adhesion involved in single-species biofilm formation"/>
    <property type="evidence" value="ECO:0007669"/>
    <property type="project" value="TreeGrafter"/>
</dbReference>
<gene>
    <name evidence="6" type="ORF">GGR95_000551</name>
</gene>
<comment type="caution">
    <text evidence="6">The sequence shown here is derived from an EMBL/GenBank/DDBJ whole genome shotgun (WGS) entry which is preliminary data.</text>
</comment>
<dbReference type="PROSITE" id="PS50110">
    <property type="entry name" value="RESPONSE_REGULATORY"/>
    <property type="match status" value="2"/>
</dbReference>
<dbReference type="InterPro" id="IPR029787">
    <property type="entry name" value="Nucleotide_cyclase"/>
</dbReference>
<sequence length="475" mass="51857">MQGKILIIDGISTNRIVLKVKLIAAFYQVIMASSIAEALQTIQNGMPDLIISAVNLPDGTAAQLCKRLRSTPQTSSLPVLTIASSPDQQIRLETLRSGAFDVMNKPINETFLLSRVRNTIRAHNELSDWDTPDAPNCALGLAEAPAKFVRPGKVCLVGADTAPLQRWLRELLPHWRAQYTVTQLTHTLAQVHVRGPNATVPDAVVLELPQTKASAASCLRLISALRASPSTRDIALIIIQKTPDPLYAAEALDMGADDVMSAGFDAPELALRLEFLLRRKQQLAKVMQNVRSGLREVLHDPLTGLYNRRHAMPFIAQEIERSATSSAPLALILADMDHFKQVNDLFGHTSGDAVLVETARRLERVLRSTDVLARIGGEEFVIAMPATDTSTARIVAHRVCDAISNAPFQIPGSQDPINITISVGLAMAGQSVRPEARELETVESLLTRADNALYAAKVQGRNRVNLNLQEPHHLV</sequence>
<dbReference type="InterPro" id="IPR050469">
    <property type="entry name" value="Diguanylate_Cyclase"/>
</dbReference>
<dbReference type="PANTHER" id="PTHR45138">
    <property type="entry name" value="REGULATORY COMPONENTS OF SENSORY TRANSDUCTION SYSTEM"/>
    <property type="match status" value="1"/>
</dbReference>
<dbReference type="InterPro" id="IPR000160">
    <property type="entry name" value="GGDEF_dom"/>
</dbReference>
<dbReference type="InterPro" id="IPR011006">
    <property type="entry name" value="CheY-like_superfamily"/>
</dbReference>
<feature type="domain" description="Response regulatory" evidence="4">
    <location>
        <begin position="154"/>
        <end position="277"/>
    </location>
</feature>
<dbReference type="GO" id="GO:0052621">
    <property type="term" value="F:diguanylate cyclase activity"/>
    <property type="evidence" value="ECO:0007669"/>
    <property type="project" value="UniProtKB-EC"/>
</dbReference>
<evidence type="ECO:0000259" key="5">
    <source>
        <dbReference type="PROSITE" id="PS50887"/>
    </source>
</evidence>
<reference evidence="6 7" key="1">
    <citation type="submission" date="2020-08" db="EMBL/GenBank/DDBJ databases">
        <title>Genomic Encyclopedia of Type Strains, Phase IV (KMG-IV): sequencing the most valuable type-strain genomes for metagenomic binning, comparative biology and taxonomic classification.</title>
        <authorList>
            <person name="Goeker M."/>
        </authorList>
    </citation>
    <scope>NUCLEOTIDE SEQUENCE [LARGE SCALE GENOMIC DNA]</scope>
    <source>
        <strain evidence="6 7">DSM 102234</strain>
    </source>
</reference>
<evidence type="ECO:0000256" key="1">
    <source>
        <dbReference type="ARBA" id="ARBA00012528"/>
    </source>
</evidence>
<dbReference type="EC" id="2.7.7.65" evidence="1"/>
<dbReference type="InterPro" id="IPR043128">
    <property type="entry name" value="Rev_trsase/Diguanyl_cyclase"/>
</dbReference>
<protein>
    <recommendedName>
        <fullName evidence="1">diguanylate cyclase</fullName>
        <ecNumber evidence="1">2.7.7.65</ecNumber>
    </recommendedName>
</protein>
<dbReference type="Gene3D" id="3.40.50.2300">
    <property type="match status" value="1"/>
</dbReference>
<dbReference type="AlphaFoldDB" id="A0A7W6E1C9"/>
<dbReference type="FunFam" id="3.30.70.270:FF:000001">
    <property type="entry name" value="Diguanylate cyclase domain protein"/>
    <property type="match status" value="1"/>
</dbReference>
<keyword evidence="6" id="KW-0808">Transferase</keyword>
<dbReference type="GO" id="GO:0005886">
    <property type="term" value="C:plasma membrane"/>
    <property type="evidence" value="ECO:0007669"/>
    <property type="project" value="TreeGrafter"/>
</dbReference>
<dbReference type="RefSeq" id="WP_184562479.1">
    <property type="nucleotide sequence ID" value="NZ_JACIEI010000001.1"/>
</dbReference>
<dbReference type="Pfam" id="PF00990">
    <property type="entry name" value="GGDEF"/>
    <property type="match status" value="1"/>
</dbReference>
<dbReference type="NCBIfam" id="TIGR00254">
    <property type="entry name" value="GGDEF"/>
    <property type="match status" value="1"/>
</dbReference>
<dbReference type="CDD" id="cd01949">
    <property type="entry name" value="GGDEF"/>
    <property type="match status" value="1"/>
</dbReference>